<protein>
    <submittedName>
        <fullName evidence="1">Uncharacterized protein</fullName>
    </submittedName>
</protein>
<dbReference type="EMBL" id="GBXM01102833">
    <property type="protein sequence ID" value="JAH05744.1"/>
    <property type="molecule type" value="Transcribed_RNA"/>
</dbReference>
<reference evidence="1" key="1">
    <citation type="submission" date="2014-11" db="EMBL/GenBank/DDBJ databases">
        <authorList>
            <person name="Amaro Gonzalez C."/>
        </authorList>
    </citation>
    <scope>NUCLEOTIDE SEQUENCE</scope>
</reference>
<name>A0A0E9PMM9_ANGAN</name>
<evidence type="ECO:0000313" key="1">
    <source>
        <dbReference type="EMBL" id="JAH05744.1"/>
    </source>
</evidence>
<proteinExistence type="predicted"/>
<dbReference type="AlphaFoldDB" id="A0A0E9PMM9"/>
<accession>A0A0E9PMM9</accession>
<organism evidence="1">
    <name type="scientific">Anguilla anguilla</name>
    <name type="common">European freshwater eel</name>
    <name type="synonym">Muraena anguilla</name>
    <dbReference type="NCBI Taxonomy" id="7936"/>
    <lineage>
        <taxon>Eukaryota</taxon>
        <taxon>Metazoa</taxon>
        <taxon>Chordata</taxon>
        <taxon>Craniata</taxon>
        <taxon>Vertebrata</taxon>
        <taxon>Euteleostomi</taxon>
        <taxon>Actinopterygii</taxon>
        <taxon>Neopterygii</taxon>
        <taxon>Teleostei</taxon>
        <taxon>Anguilliformes</taxon>
        <taxon>Anguillidae</taxon>
        <taxon>Anguilla</taxon>
    </lineage>
</organism>
<sequence>MEAELKIRPIRRMLLRSSRETSRVRSLRKLRARPLAMSCSLFRAFQIRRSCRMYCCDWQDFTTSWTSSSLTFTPGRLSVIATRSLRVRFFRLVHLDTFLSQ</sequence>
<reference evidence="1" key="2">
    <citation type="journal article" date="2015" name="Fish Shellfish Immunol.">
        <title>Early steps in the European eel (Anguilla anguilla)-Vibrio vulnificus interaction in the gills: Role of the RtxA13 toxin.</title>
        <authorList>
            <person name="Callol A."/>
            <person name="Pajuelo D."/>
            <person name="Ebbesson L."/>
            <person name="Teles M."/>
            <person name="MacKenzie S."/>
            <person name="Amaro C."/>
        </authorList>
    </citation>
    <scope>NUCLEOTIDE SEQUENCE</scope>
</reference>